<dbReference type="SMART" id="SM00248">
    <property type="entry name" value="ANK"/>
    <property type="match status" value="4"/>
</dbReference>
<evidence type="ECO:0000313" key="7">
    <source>
        <dbReference type="Proteomes" id="UP000663829"/>
    </source>
</evidence>
<dbReference type="Proteomes" id="UP000677228">
    <property type="component" value="Unassembled WGS sequence"/>
</dbReference>
<dbReference type="EMBL" id="CAJNOK010003995">
    <property type="protein sequence ID" value="CAF0922379.1"/>
    <property type="molecule type" value="Genomic_DNA"/>
</dbReference>
<evidence type="ECO:0000256" key="2">
    <source>
        <dbReference type="ARBA" id="ARBA00023043"/>
    </source>
</evidence>
<dbReference type="Gene3D" id="1.25.40.20">
    <property type="entry name" value="Ankyrin repeat-containing domain"/>
    <property type="match status" value="1"/>
</dbReference>
<reference evidence="4" key="1">
    <citation type="submission" date="2021-02" db="EMBL/GenBank/DDBJ databases">
        <authorList>
            <person name="Nowell W R."/>
        </authorList>
    </citation>
    <scope>NUCLEOTIDE SEQUENCE</scope>
</reference>
<keyword evidence="2" id="KW-0040">ANK repeat</keyword>
<dbReference type="PANTHER" id="PTHR24198">
    <property type="entry name" value="ANKYRIN REPEAT AND PROTEIN KINASE DOMAIN-CONTAINING PROTEIN"/>
    <property type="match status" value="1"/>
</dbReference>
<comment type="caution">
    <text evidence="4">The sequence shown here is derived from an EMBL/GenBank/DDBJ whole genome shotgun (WGS) entry which is preliminary data.</text>
</comment>
<evidence type="ECO:0000313" key="5">
    <source>
        <dbReference type="EMBL" id="CAF3699697.1"/>
    </source>
</evidence>
<dbReference type="SUPFAM" id="SSF48403">
    <property type="entry name" value="Ankyrin repeat"/>
    <property type="match status" value="1"/>
</dbReference>
<dbReference type="AlphaFoldDB" id="A0A814TM55"/>
<keyword evidence="1" id="KW-0677">Repeat</keyword>
<evidence type="ECO:0000313" key="4">
    <source>
        <dbReference type="EMBL" id="CAF1164044.1"/>
    </source>
</evidence>
<dbReference type="OrthoDB" id="10254686at2759"/>
<evidence type="ECO:0008006" key="8">
    <source>
        <dbReference type="Google" id="ProtNLM"/>
    </source>
</evidence>
<dbReference type="InterPro" id="IPR002110">
    <property type="entry name" value="Ankyrin_rpt"/>
</dbReference>
<organism evidence="4 7">
    <name type="scientific">Didymodactylos carnosus</name>
    <dbReference type="NCBI Taxonomy" id="1234261"/>
    <lineage>
        <taxon>Eukaryota</taxon>
        <taxon>Metazoa</taxon>
        <taxon>Spiralia</taxon>
        <taxon>Gnathifera</taxon>
        <taxon>Rotifera</taxon>
        <taxon>Eurotatoria</taxon>
        <taxon>Bdelloidea</taxon>
        <taxon>Philodinida</taxon>
        <taxon>Philodinidae</taxon>
        <taxon>Didymodactylos</taxon>
    </lineage>
</organism>
<protein>
    <recommendedName>
        <fullName evidence="8">Ankyrin repeat protein</fullName>
    </recommendedName>
</protein>
<dbReference type="EMBL" id="CAJNOQ010007301">
    <property type="protein sequence ID" value="CAF1164044.1"/>
    <property type="molecule type" value="Genomic_DNA"/>
</dbReference>
<name>A0A814TM55_9BILA</name>
<dbReference type="PANTHER" id="PTHR24198:SF165">
    <property type="entry name" value="ANKYRIN REPEAT-CONTAINING PROTEIN-RELATED"/>
    <property type="match status" value="1"/>
</dbReference>
<sequence>MHDNAYNLLYIVDSKRSKIGKENVFIQNLCLSLHDFILNNDATLLFRCTRLLIHRHEEILLEKAIQNGHLTLAKQLIKVLQIDTLKRRNERGETALLLAAKLNRKDLIELLLNRHIDLVYDIDYRRNNIFHLLTINIDSTDAIEFIFDYLKQKSINIREIFDTENSDHLTPLQLARENNNLRCIKSFVLYDYFNTNVHDKSIRDDLCHLTIRNGDNVPMMKSLVANVQLDNKKVDNVALCQLEKSFNGMNVSDHLK</sequence>
<evidence type="ECO:0000256" key="1">
    <source>
        <dbReference type="ARBA" id="ARBA00022737"/>
    </source>
</evidence>
<evidence type="ECO:0000313" key="3">
    <source>
        <dbReference type="EMBL" id="CAF0922379.1"/>
    </source>
</evidence>
<dbReference type="Pfam" id="PF12796">
    <property type="entry name" value="Ank_2"/>
    <property type="match status" value="1"/>
</dbReference>
<keyword evidence="7" id="KW-1185">Reference proteome</keyword>
<dbReference type="Proteomes" id="UP000663829">
    <property type="component" value="Unassembled WGS sequence"/>
</dbReference>
<dbReference type="Proteomes" id="UP000682733">
    <property type="component" value="Unassembled WGS sequence"/>
</dbReference>
<gene>
    <name evidence="4" type="ORF">GPM918_LOCUS21831</name>
    <name evidence="3" type="ORF">OVA965_LOCUS10693</name>
    <name evidence="6" type="ORF">SRO942_LOCUS21829</name>
    <name evidence="5" type="ORF">TMI583_LOCUS10689</name>
</gene>
<proteinExistence type="predicted"/>
<dbReference type="Proteomes" id="UP000681722">
    <property type="component" value="Unassembled WGS sequence"/>
</dbReference>
<accession>A0A814TM55</accession>
<dbReference type="EMBL" id="CAJOBC010007301">
    <property type="protein sequence ID" value="CAF3927641.1"/>
    <property type="molecule type" value="Genomic_DNA"/>
</dbReference>
<dbReference type="EMBL" id="CAJOBA010003997">
    <property type="protein sequence ID" value="CAF3699697.1"/>
    <property type="molecule type" value="Genomic_DNA"/>
</dbReference>
<dbReference type="InterPro" id="IPR036770">
    <property type="entry name" value="Ankyrin_rpt-contain_sf"/>
</dbReference>
<evidence type="ECO:0000313" key="6">
    <source>
        <dbReference type="EMBL" id="CAF3927641.1"/>
    </source>
</evidence>